<dbReference type="EMBL" id="JAAAMU010000018">
    <property type="protein sequence ID" value="NBC72348.1"/>
    <property type="molecule type" value="Genomic_DNA"/>
</dbReference>
<evidence type="ECO:0000256" key="3">
    <source>
        <dbReference type="SAM" id="SignalP"/>
    </source>
</evidence>
<feature type="compositionally biased region" description="Low complexity" evidence="2">
    <location>
        <begin position="28"/>
        <end position="45"/>
    </location>
</feature>
<dbReference type="PANTHER" id="PTHR43649">
    <property type="entry name" value="ARABINOSE-BINDING PROTEIN-RELATED"/>
    <property type="match status" value="1"/>
</dbReference>
<dbReference type="InterPro" id="IPR050490">
    <property type="entry name" value="Bact_solute-bd_prot1"/>
</dbReference>
<sequence>MIRKTSSAAVSLLLLLSVLLAACSNNGGNDDNTTNQATGNAAKGNNAKENDANGGSAGTDDAAKPADLTYPEKFPDVPKAVDYDASYAYDDMSKHYNVDIMLNGFVNQPATQDKIKDFYEKTFNMTLTFTHLVRDDLVNKTNVRFASGSAPDVVAFGSSDDRSVAQALFKQKQLLDATEMLPYMPQMMTYVTQEYKNWATDNGSMVGIPRLPTFPDVWGNFIRQDWLKKLGMEMPKTPDELFAYAKAVTTQDPDGNGKADTYFMGAAGGGQGWGMLGGLMDMFGHRSWNVKDGKINNPMLDGTTKNYLTFLKKLNDEKLLAPDWYTIQWEPFKAYTMQNKIGMVNYPGWNLLQEQFSASKGDAATIENWAPVPPMSATGEEGKLGPGGAPGGIYIFSKKLADDPGKLKRIAHFLDAVQYPNKYYWVGNQGGGPEIWPDYTKVVKDEAAGTYYYDSDMVKLQNDMKPELKGMMDWQSVAYTLIWEKHKYSPEVPYNEPGDKYQDVVRAYPRQTNYDMLLNLPGATVNKLSDFTKKNEIAFVLGNRDLADWDKYVEEWKKAGGQELIDAAAEQLKAEKP</sequence>
<feature type="region of interest" description="Disordered" evidence="2">
    <location>
        <begin position="28"/>
        <end position="71"/>
    </location>
</feature>
<dbReference type="OrthoDB" id="2521970at2"/>
<keyword evidence="5" id="KW-1185">Reference proteome</keyword>
<dbReference type="RefSeq" id="WP_161703248.1">
    <property type="nucleotide sequence ID" value="NZ_JAAAMU010000018.1"/>
</dbReference>
<proteinExistence type="predicted"/>
<evidence type="ECO:0000313" key="4">
    <source>
        <dbReference type="EMBL" id="NBC72348.1"/>
    </source>
</evidence>
<accession>A0A7X5BZ62</accession>
<dbReference type="Gene3D" id="3.40.190.10">
    <property type="entry name" value="Periplasmic binding protein-like II"/>
    <property type="match status" value="2"/>
</dbReference>
<dbReference type="PROSITE" id="PS51257">
    <property type="entry name" value="PROKAR_LIPOPROTEIN"/>
    <property type="match status" value="1"/>
</dbReference>
<comment type="caution">
    <text evidence="4">The sequence shown here is derived from an EMBL/GenBank/DDBJ whole genome shotgun (WGS) entry which is preliminary data.</text>
</comment>
<reference evidence="4 5" key="1">
    <citation type="submission" date="2020-01" db="EMBL/GenBank/DDBJ databases">
        <title>Paenibacillus soybeanensis sp. nov. isolated from the nodules of soybean (Glycine max(L.) Merr).</title>
        <authorList>
            <person name="Wang H."/>
        </authorList>
    </citation>
    <scope>NUCLEOTIDE SEQUENCE [LARGE SCALE GENOMIC DNA]</scope>
    <source>
        <strain evidence="4 5">DSM 23054</strain>
    </source>
</reference>
<evidence type="ECO:0000256" key="1">
    <source>
        <dbReference type="ARBA" id="ARBA00022729"/>
    </source>
</evidence>
<evidence type="ECO:0008006" key="6">
    <source>
        <dbReference type="Google" id="ProtNLM"/>
    </source>
</evidence>
<organism evidence="4 5">
    <name type="scientific">Paenibacillus sacheonensis</name>
    <dbReference type="NCBI Taxonomy" id="742054"/>
    <lineage>
        <taxon>Bacteria</taxon>
        <taxon>Bacillati</taxon>
        <taxon>Bacillota</taxon>
        <taxon>Bacilli</taxon>
        <taxon>Bacillales</taxon>
        <taxon>Paenibacillaceae</taxon>
        <taxon>Paenibacillus</taxon>
    </lineage>
</organism>
<dbReference type="AlphaFoldDB" id="A0A7X5BZ62"/>
<dbReference type="PANTHER" id="PTHR43649:SF33">
    <property type="entry name" value="POLYGALACTURONAN_RHAMNOGALACTURONAN-BINDING PROTEIN YTCQ"/>
    <property type="match status" value="1"/>
</dbReference>
<feature type="signal peptide" evidence="3">
    <location>
        <begin position="1"/>
        <end position="21"/>
    </location>
</feature>
<keyword evidence="1 3" id="KW-0732">Signal</keyword>
<protein>
    <recommendedName>
        <fullName evidence="6">Extracellular solute-binding protein</fullName>
    </recommendedName>
</protein>
<dbReference type="Proteomes" id="UP000558113">
    <property type="component" value="Unassembled WGS sequence"/>
</dbReference>
<name>A0A7X5BZ62_9BACL</name>
<evidence type="ECO:0000313" key="5">
    <source>
        <dbReference type="Proteomes" id="UP000558113"/>
    </source>
</evidence>
<gene>
    <name evidence="4" type="ORF">GT003_25410</name>
</gene>
<evidence type="ECO:0000256" key="2">
    <source>
        <dbReference type="SAM" id="MobiDB-lite"/>
    </source>
</evidence>
<feature type="chain" id="PRO_5031262964" description="Extracellular solute-binding protein" evidence="3">
    <location>
        <begin position="22"/>
        <end position="577"/>
    </location>
</feature>
<dbReference type="SUPFAM" id="SSF53850">
    <property type="entry name" value="Periplasmic binding protein-like II"/>
    <property type="match status" value="1"/>
</dbReference>